<protein>
    <submittedName>
        <fullName evidence="1">Uncharacterized protein</fullName>
    </submittedName>
</protein>
<organism evidence="1 2">
    <name type="scientific">Trichonephila clavipes</name>
    <name type="common">Golden silk orbweaver</name>
    <name type="synonym">Nephila clavipes</name>
    <dbReference type="NCBI Taxonomy" id="2585209"/>
    <lineage>
        <taxon>Eukaryota</taxon>
        <taxon>Metazoa</taxon>
        <taxon>Ecdysozoa</taxon>
        <taxon>Arthropoda</taxon>
        <taxon>Chelicerata</taxon>
        <taxon>Arachnida</taxon>
        <taxon>Araneae</taxon>
        <taxon>Araneomorphae</taxon>
        <taxon>Entelegynae</taxon>
        <taxon>Araneoidea</taxon>
        <taxon>Nephilidae</taxon>
        <taxon>Trichonephila</taxon>
    </lineage>
</organism>
<evidence type="ECO:0000313" key="1">
    <source>
        <dbReference type="EMBL" id="GFY17988.1"/>
    </source>
</evidence>
<dbReference type="AlphaFoldDB" id="A0A8X6T3S9"/>
<reference evidence="1" key="1">
    <citation type="submission" date="2020-08" db="EMBL/GenBank/DDBJ databases">
        <title>Multicomponent nature underlies the extraordinary mechanical properties of spider dragline silk.</title>
        <authorList>
            <person name="Kono N."/>
            <person name="Nakamura H."/>
            <person name="Mori M."/>
            <person name="Yoshida Y."/>
            <person name="Ohtoshi R."/>
            <person name="Malay A.D."/>
            <person name="Moran D.A.P."/>
            <person name="Tomita M."/>
            <person name="Numata K."/>
            <person name="Arakawa K."/>
        </authorList>
    </citation>
    <scope>NUCLEOTIDE SEQUENCE</scope>
</reference>
<name>A0A8X6T3S9_TRICX</name>
<gene>
    <name evidence="1" type="ORF">TNCV_3384811</name>
</gene>
<proteinExistence type="predicted"/>
<evidence type="ECO:0000313" key="2">
    <source>
        <dbReference type="Proteomes" id="UP000887159"/>
    </source>
</evidence>
<sequence>MPRGILQTYGDPTQQLNLKVFRIGLHRREKSYTPESQKSRHDASRGLSGLRGLVYTRKFSSTSRFGNLTSIQSAVFLDYNNLDIQGVGSACTGGFHLKHASTSLMKPVAEKYGFRLQQGS</sequence>
<comment type="caution">
    <text evidence="1">The sequence shown here is derived from an EMBL/GenBank/DDBJ whole genome shotgun (WGS) entry which is preliminary data.</text>
</comment>
<accession>A0A8X6T3S9</accession>
<keyword evidence="2" id="KW-1185">Reference proteome</keyword>
<dbReference type="Proteomes" id="UP000887159">
    <property type="component" value="Unassembled WGS sequence"/>
</dbReference>
<dbReference type="EMBL" id="BMAU01021347">
    <property type="protein sequence ID" value="GFY17988.1"/>
    <property type="molecule type" value="Genomic_DNA"/>
</dbReference>